<evidence type="ECO:0000313" key="2">
    <source>
        <dbReference type="EMBL" id="GAG03922.1"/>
    </source>
</evidence>
<dbReference type="SUPFAM" id="SSF52540">
    <property type="entry name" value="P-loop containing nucleoside triphosphate hydrolases"/>
    <property type="match status" value="1"/>
</dbReference>
<accession>X0UXJ1</accession>
<organism evidence="2">
    <name type="scientific">marine sediment metagenome</name>
    <dbReference type="NCBI Taxonomy" id="412755"/>
    <lineage>
        <taxon>unclassified sequences</taxon>
        <taxon>metagenomes</taxon>
        <taxon>ecological metagenomes</taxon>
    </lineage>
</organism>
<dbReference type="AlphaFoldDB" id="X0UXJ1"/>
<comment type="caution">
    <text evidence="2">The sequence shown here is derived from an EMBL/GenBank/DDBJ whole genome shotgun (WGS) entry which is preliminary data.</text>
</comment>
<name>X0UXJ1_9ZZZZ</name>
<sequence>IMVKQFALIGGPCTGKTTTLKALEKEGYQVVPEMARELIEEQQLIGGDLLPWKNFELFQIEIMNRRLLFESKLNDRADIFFDTGLPTALAYYEMYGFKVPEKILKAVKEIKYDKVFLLSFLDFYELDGVRLEDKASALKTHEIIKRVYTRLGHDIITVPPCNVKERVKFIKKHI</sequence>
<dbReference type="InterPro" id="IPR038727">
    <property type="entry name" value="NadR/Ttd14_AAA_dom"/>
</dbReference>
<dbReference type="Pfam" id="PF13521">
    <property type="entry name" value="AAA_28"/>
    <property type="match status" value="1"/>
</dbReference>
<feature type="domain" description="NadR/Ttd14 AAA" evidence="1">
    <location>
        <begin position="6"/>
        <end position="166"/>
    </location>
</feature>
<evidence type="ECO:0000259" key="1">
    <source>
        <dbReference type="Pfam" id="PF13521"/>
    </source>
</evidence>
<feature type="non-terminal residue" evidence="2">
    <location>
        <position position="1"/>
    </location>
</feature>
<protein>
    <recommendedName>
        <fullName evidence="1">NadR/Ttd14 AAA domain-containing protein</fullName>
    </recommendedName>
</protein>
<dbReference type="Gene3D" id="3.40.50.300">
    <property type="entry name" value="P-loop containing nucleotide triphosphate hydrolases"/>
    <property type="match status" value="1"/>
</dbReference>
<gene>
    <name evidence="2" type="ORF">S01H1_34472</name>
</gene>
<dbReference type="InterPro" id="IPR027417">
    <property type="entry name" value="P-loop_NTPase"/>
</dbReference>
<dbReference type="EMBL" id="BARS01021466">
    <property type="protein sequence ID" value="GAG03922.1"/>
    <property type="molecule type" value="Genomic_DNA"/>
</dbReference>
<reference evidence="2" key="1">
    <citation type="journal article" date="2014" name="Front. Microbiol.">
        <title>High frequency of phylogenetically diverse reductive dehalogenase-homologous genes in deep subseafloor sedimentary metagenomes.</title>
        <authorList>
            <person name="Kawai M."/>
            <person name="Futagami T."/>
            <person name="Toyoda A."/>
            <person name="Takaki Y."/>
            <person name="Nishi S."/>
            <person name="Hori S."/>
            <person name="Arai W."/>
            <person name="Tsubouchi T."/>
            <person name="Morono Y."/>
            <person name="Uchiyama I."/>
            <person name="Ito T."/>
            <person name="Fujiyama A."/>
            <person name="Inagaki F."/>
            <person name="Takami H."/>
        </authorList>
    </citation>
    <scope>NUCLEOTIDE SEQUENCE</scope>
    <source>
        <strain evidence="2">Expedition CK06-06</strain>
    </source>
</reference>
<proteinExistence type="predicted"/>